<gene>
    <name evidence="1" type="ORF">PFR001_LOCUS5691</name>
</gene>
<evidence type="ECO:0000313" key="1">
    <source>
        <dbReference type="EMBL" id="CAH0490356.1"/>
    </source>
</evidence>
<accession>A0ABN8CB20</accession>
<keyword evidence="2" id="KW-1185">Reference proteome</keyword>
<sequence length="262" mass="30228">MRDFLNEFEVDEDELSGRGESTSFFEMVLHSLGQSSKFSDEDTTLFLLTTLYYVIDFLDGLAVEKKPTSSENSPDEACTNAFAALIFLLARLTQKQSEHFTNPHHRLMLRETDNDNTHGLCDGGDSSQRMIGVDTMARLLYIIRSLPGEEYRKLFTLVPHAAKKNPPRRDRIRVIIVELLFILMCFCSSPSVGKCNNSEDGLRRPTGDEFLRLFWLMARMYERCGEHQMARYYFTKCREKLHGFNEDDDQSSNCNFQVDLTI</sequence>
<reference evidence="1 2" key="1">
    <citation type="submission" date="2021-11" db="EMBL/GenBank/DDBJ databases">
        <authorList>
            <person name="Islam A."/>
            <person name="Islam S."/>
            <person name="Flora M.S."/>
            <person name="Rahman M."/>
            <person name="Ziaur R.M."/>
            <person name="Epstein J.H."/>
            <person name="Hassan M."/>
            <person name="Klassen M."/>
            <person name="Woodard K."/>
            <person name="Webb A."/>
            <person name="Webby R.J."/>
            <person name="El Zowalaty M.E."/>
        </authorList>
    </citation>
    <scope>NUCLEOTIDE SEQUENCE [LARGE SCALE GENOMIC DNA]</scope>
    <source>
        <strain evidence="1">Pf1</strain>
    </source>
</reference>
<dbReference type="Proteomes" id="UP001157938">
    <property type="component" value="Unassembled WGS sequence"/>
</dbReference>
<proteinExistence type="predicted"/>
<comment type="caution">
    <text evidence="1">The sequence shown here is derived from an EMBL/GenBank/DDBJ whole genome shotgun (WGS) entry which is preliminary data.</text>
</comment>
<organism evidence="1 2">
    <name type="scientific">Peronospora farinosa</name>
    <dbReference type="NCBI Taxonomy" id="134698"/>
    <lineage>
        <taxon>Eukaryota</taxon>
        <taxon>Sar</taxon>
        <taxon>Stramenopiles</taxon>
        <taxon>Oomycota</taxon>
        <taxon>Peronosporomycetes</taxon>
        <taxon>Peronosporales</taxon>
        <taxon>Peronosporaceae</taxon>
        <taxon>Peronospora</taxon>
    </lineage>
</organism>
<name>A0ABN8CB20_9STRA</name>
<evidence type="ECO:0000313" key="2">
    <source>
        <dbReference type="Proteomes" id="UP001157938"/>
    </source>
</evidence>
<protein>
    <submittedName>
        <fullName evidence="1">Uncharacterized protein</fullName>
    </submittedName>
</protein>
<dbReference type="EMBL" id="CAKLBC010001232">
    <property type="protein sequence ID" value="CAH0490356.1"/>
    <property type="molecule type" value="Genomic_DNA"/>
</dbReference>